<proteinExistence type="predicted"/>
<name>A0ACC2P7C1_9HYME</name>
<organism evidence="1 2">
    <name type="scientific">Eretmocerus hayati</name>
    <dbReference type="NCBI Taxonomy" id="131215"/>
    <lineage>
        <taxon>Eukaryota</taxon>
        <taxon>Metazoa</taxon>
        <taxon>Ecdysozoa</taxon>
        <taxon>Arthropoda</taxon>
        <taxon>Hexapoda</taxon>
        <taxon>Insecta</taxon>
        <taxon>Pterygota</taxon>
        <taxon>Neoptera</taxon>
        <taxon>Endopterygota</taxon>
        <taxon>Hymenoptera</taxon>
        <taxon>Apocrita</taxon>
        <taxon>Proctotrupomorpha</taxon>
        <taxon>Chalcidoidea</taxon>
        <taxon>Aphelinidae</taxon>
        <taxon>Aphelininae</taxon>
        <taxon>Eretmocerus</taxon>
    </lineage>
</organism>
<dbReference type="EMBL" id="CM056742">
    <property type="protein sequence ID" value="KAJ8679177.1"/>
    <property type="molecule type" value="Genomic_DNA"/>
</dbReference>
<dbReference type="Proteomes" id="UP001239111">
    <property type="component" value="Chromosome 2"/>
</dbReference>
<accession>A0ACC2P7C1</accession>
<gene>
    <name evidence="1" type="ORF">QAD02_014964</name>
</gene>
<evidence type="ECO:0000313" key="2">
    <source>
        <dbReference type="Proteomes" id="UP001239111"/>
    </source>
</evidence>
<keyword evidence="2" id="KW-1185">Reference proteome</keyword>
<comment type="caution">
    <text evidence="1">The sequence shown here is derived from an EMBL/GenBank/DDBJ whole genome shotgun (WGS) entry which is preliminary data.</text>
</comment>
<reference evidence="1" key="1">
    <citation type="submission" date="2023-04" db="EMBL/GenBank/DDBJ databases">
        <title>A chromosome-level genome assembly of the parasitoid wasp Eretmocerus hayati.</title>
        <authorList>
            <person name="Zhong Y."/>
            <person name="Liu S."/>
            <person name="Liu Y."/>
        </authorList>
    </citation>
    <scope>NUCLEOTIDE SEQUENCE</scope>
    <source>
        <strain evidence="1">ZJU_SS_LIU_2023</strain>
    </source>
</reference>
<protein>
    <submittedName>
        <fullName evidence="1">Uncharacterized protein</fullName>
    </submittedName>
</protein>
<evidence type="ECO:0000313" key="1">
    <source>
        <dbReference type="EMBL" id="KAJ8679177.1"/>
    </source>
</evidence>
<sequence>MEVCTLNCEDPITKLEQEVEVKASVNRKTSFNEHQEQTRTSNGRSFQKSTKSTMDINKTVEHQNILSKKSAVTKSVMIHDDMQGNHYSVNQKIAAAQPTSSDEPPHQ</sequence>